<dbReference type="OrthoDB" id="1522504at2"/>
<name>A0A1H4B413_9FLAO</name>
<evidence type="ECO:0000313" key="11">
    <source>
        <dbReference type="Proteomes" id="UP000198951"/>
    </source>
</evidence>
<dbReference type="SUPFAM" id="SSF47384">
    <property type="entry name" value="Homodimeric domain of signal transducing histidine kinase"/>
    <property type="match status" value="1"/>
</dbReference>
<dbReference type="InterPro" id="IPR036890">
    <property type="entry name" value="HATPase_C_sf"/>
</dbReference>
<dbReference type="InterPro" id="IPR003594">
    <property type="entry name" value="HATPase_dom"/>
</dbReference>
<feature type="domain" description="Histidine kinase" evidence="9">
    <location>
        <begin position="220"/>
        <end position="421"/>
    </location>
</feature>
<evidence type="ECO:0000256" key="2">
    <source>
        <dbReference type="ARBA" id="ARBA00012438"/>
    </source>
</evidence>
<gene>
    <name evidence="10" type="ORF">SAMN05443667_104183</name>
</gene>
<keyword evidence="8" id="KW-0472">Membrane</keyword>
<evidence type="ECO:0000256" key="4">
    <source>
        <dbReference type="ARBA" id="ARBA00022679"/>
    </source>
</evidence>
<evidence type="ECO:0000313" key="10">
    <source>
        <dbReference type="EMBL" id="SEA42923.1"/>
    </source>
</evidence>
<organism evidence="10 11">
    <name type="scientific">Flavobacterium gillisiae</name>
    <dbReference type="NCBI Taxonomy" id="150146"/>
    <lineage>
        <taxon>Bacteria</taxon>
        <taxon>Pseudomonadati</taxon>
        <taxon>Bacteroidota</taxon>
        <taxon>Flavobacteriia</taxon>
        <taxon>Flavobacteriales</taxon>
        <taxon>Flavobacteriaceae</taxon>
        <taxon>Flavobacterium</taxon>
    </lineage>
</organism>
<evidence type="ECO:0000259" key="9">
    <source>
        <dbReference type="PROSITE" id="PS50109"/>
    </source>
</evidence>
<evidence type="ECO:0000256" key="1">
    <source>
        <dbReference type="ARBA" id="ARBA00000085"/>
    </source>
</evidence>
<keyword evidence="11" id="KW-1185">Reference proteome</keyword>
<dbReference type="PANTHER" id="PTHR45436">
    <property type="entry name" value="SENSOR HISTIDINE KINASE YKOH"/>
    <property type="match status" value="1"/>
</dbReference>
<keyword evidence="6 10" id="KW-0418">Kinase</keyword>
<dbReference type="InterPro" id="IPR050428">
    <property type="entry name" value="TCS_sensor_his_kinase"/>
</dbReference>
<dbReference type="PROSITE" id="PS50109">
    <property type="entry name" value="HIS_KIN"/>
    <property type="match status" value="1"/>
</dbReference>
<sequence>MTKNLLYKTSKAYVLFSVLLLLVSAPLFYYSTKKLYIDETDDTLILHKNEFVKFTIPTLKANEIANWNKYNRNSKITAFKNIKTDTLFYKSYHDILDNEIEPYRELNATITIENKPYTYMGRISLVETEDLMKSIAILFLSIISLLLLGLFVITKRLSVQLWKPFYKTLAQIEQFEIDKSNLPQFPATTIAEFKRLNASLEKLIVKNTSIYRSQREFIENAAHELQTPLAVFQVKIDSFVQTATFTENQYQELSSINEAIGRMTRLNKNLLLLSKLENDNYSQKQTITIQEVIHKNIDFFTEQAAAKNITIQLHLTENPIVQSNPVLVEIMISNLFLNAIKHNKVGGIIEVNTSHAALFFSNSGQSKALITDKLFNRFSKSNPSDHGNGLGLAIIQKIATTNNWTVSYTFEDQLHQFKVQF</sequence>
<dbReference type="Pfam" id="PF00512">
    <property type="entry name" value="HisKA"/>
    <property type="match status" value="1"/>
</dbReference>
<evidence type="ECO:0000256" key="7">
    <source>
        <dbReference type="ARBA" id="ARBA00022989"/>
    </source>
</evidence>
<keyword evidence="5 8" id="KW-0812">Transmembrane</keyword>
<dbReference type="AlphaFoldDB" id="A0A1H4B413"/>
<keyword evidence="3" id="KW-0597">Phosphoprotein</keyword>
<keyword evidence="7 8" id="KW-1133">Transmembrane helix</keyword>
<dbReference type="InterPro" id="IPR003661">
    <property type="entry name" value="HisK_dim/P_dom"/>
</dbReference>
<dbReference type="SMART" id="SM00388">
    <property type="entry name" value="HisKA"/>
    <property type="match status" value="1"/>
</dbReference>
<accession>A0A1H4B413</accession>
<proteinExistence type="predicted"/>
<feature type="transmembrane region" description="Helical" evidence="8">
    <location>
        <begin position="135"/>
        <end position="153"/>
    </location>
</feature>
<dbReference type="Proteomes" id="UP000198951">
    <property type="component" value="Unassembled WGS sequence"/>
</dbReference>
<dbReference type="RefSeq" id="WP_091087295.1">
    <property type="nucleotide sequence ID" value="NZ_FNRD01000004.1"/>
</dbReference>
<dbReference type="SUPFAM" id="SSF55874">
    <property type="entry name" value="ATPase domain of HSP90 chaperone/DNA topoisomerase II/histidine kinase"/>
    <property type="match status" value="1"/>
</dbReference>
<dbReference type="InterPro" id="IPR036097">
    <property type="entry name" value="HisK_dim/P_sf"/>
</dbReference>
<protein>
    <recommendedName>
        <fullName evidence="2">histidine kinase</fullName>
        <ecNumber evidence="2">2.7.13.3</ecNumber>
    </recommendedName>
</protein>
<dbReference type="EC" id="2.7.13.3" evidence="2"/>
<evidence type="ECO:0000256" key="3">
    <source>
        <dbReference type="ARBA" id="ARBA00022553"/>
    </source>
</evidence>
<evidence type="ECO:0000256" key="6">
    <source>
        <dbReference type="ARBA" id="ARBA00022777"/>
    </source>
</evidence>
<dbReference type="GO" id="GO:0005886">
    <property type="term" value="C:plasma membrane"/>
    <property type="evidence" value="ECO:0007669"/>
    <property type="project" value="TreeGrafter"/>
</dbReference>
<dbReference type="EMBL" id="FNRD01000004">
    <property type="protein sequence ID" value="SEA42923.1"/>
    <property type="molecule type" value="Genomic_DNA"/>
</dbReference>
<dbReference type="Gene3D" id="3.30.565.10">
    <property type="entry name" value="Histidine kinase-like ATPase, C-terminal domain"/>
    <property type="match status" value="1"/>
</dbReference>
<dbReference type="InterPro" id="IPR005467">
    <property type="entry name" value="His_kinase_dom"/>
</dbReference>
<dbReference type="GO" id="GO:0000155">
    <property type="term" value="F:phosphorelay sensor kinase activity"/>
    <property type="evidence" value="ECO:0007669"/>
    <property type="project" value="InterPro"/>
</dbReference>
<dbReference type="CDD" id="cd00082">
    <property type="entry name" value="HisKA"/>
    <property type="match status" value="1"/>
</dbReference>
<feature type="transmembrane region" description="Helical" evidence="8">
    <location>
        <begin position="12"/>
        <end position="30"/>
    </location>
</feature>
<evidence type="ECO:0000256" key="8">
    <source>
        <dbReference type="SAM" id="Phobius"/>
    </source>
</evidence>
<dbReference type="STRING" id="150146.SAMN05443667_104183"/>
<comment type="catalytic activity">
    <reaction evidence="1">
        <text>ATP + protein L-histidine = ADP + protein N-phospho-L-histidine.</text>
        <dbReference type="EC" id="2.7.13.3"/>
    </reaction>
</comment>
<dbReference type="Pfam" id="PF02518">
    <property type="entry name" value="HATPase_c"/>
    <property type="match status" value="1"/>
</dbReference>
<keyword evidence="4" id="KW-0808">Transferase</keyword>
<reference evidence="11" key="1">
    <citation type="submission" date="2016-10" db="EMBL/GenBank/DDBJ databases">
        <authorList>
            <person name="Varghese N."/>
            <person name="Submissions S."/>
        </authorList>
    </citation>
    <scope>NUCLEOTIDE SEQUENCE [LARGE SCALE GENOMIC DNA]</scope>
    <source>
        <strain evidence="11">DSM 22376</strain>
    </source>
</reference>
<dbReference type="Gene3D" id="1.10.287.130">
    <property type="match status" value="1"/>
</dbReference>
<dbReference type="PANTHER" id="PTHR45436:SF5">
    <property type="entry name" value="SENSOR HISTIDINE KINASE TRCS"/>
    <property type="match status" value="1"/>
</dbReference>
<evidence type="ECO:0000256" key="5">
    <source>
        <dbReference type="ARBA" id="ARBA00022692"/>
    </source>
</evidence>